<name>A0ABU8CCK4_9GAMM</name>
<accession>A0ABU8CCK4</accession>
<dbReference type="Proteomes" id="UP001375382">
    <property type="component" value="Unassembled WGS sequence"/>
</dbReference>
<comment type="subcellular location">
    <subcellularLocation>
        <location evidence="2 9">Cytoplasm</location>
    </subcellularLocation>
</comment>
<dbReference type="PANTHER" id="PTHR10259">
    <property type="entry name" value="THIOPURINE S-METHYLTRANSFERASE"/>
    <property type="match status" value="1"/>
</dbReference>
<feature type="binding site" evidence="9">
    <location>
        <position position="77"/>
    </location>
    <ligand>
        <name>S-adenosyl-L-methionine</name>
        <dbReference type="ChEBI" id="CHEBI:59789"/>
    </ligand>
</feature>
<gene>
    <name evidence="9" type="primary">tpm</name>
    <name evidence="10" type="ORF">MN202_18910</name>
</gene>
<dbReference type="PIRSF" id="PIRSF023956">
    <property type="entry name" value="Thiopurine_S-methyltransferase"/>
    <property type="match status" value="1"/>
</dbReference>
<dbReference type="InterPro" id="IPR025835">
    <property type="entry name" value="Thiopurine_S-MeTrfase"/>
</dbReference>
<dbReference type="NCBIfam" id="NF009732">
    <property type="entry name" value="PRK13255.1"/>
    <property type="match status" value="1"/>
</dbReference>
<feature type="binding site" evidence="9">
    <location>
        <position position="57"/>
    </location>
    <ligand>
        <name>S-adenosyl-L-methionine</name>
        <dbReference type="ChEBI" id="CHEBI:59789"/>
    </ligand>
</feature>
<proteinExistence type="inferred from homology"/>
<keyword evidence="11" id="KW-1185">Reference proteome</keyword>
<keyword evidence="7 9" id="KW-0808">Transferase</keyword>
<dbReference type="SUPFAM" id="SSF53335">
    <property type="entry name" value="S-adenosyl-L-methionine-dependent methyltransferases"/>
    <property type="match status" value="1"/>
</dbReference>
<evidence type="ECO:0000256" key="4">
    <source>
        <dbReference type="ARBA" id="ARBA00011905"/>
    </source>
</evidence>
<comment type="catalytic activity">
    <reaction evidence="1 9">
        <text>S-adenosyl-L-methionine + a thiopurine = S-adenosyl-L-homocysteine + a thiopurine S-methylether.</text>
        <dbReference type="EC" id="2.1.1.67"/>
    </reaction>
</comment>
<keyword evidence="5 9" id="KW-0963">Cytoplasm</keyword>
<evidence type="ECO:0000313" key="10">
    <source>
        <dbReference type="EMBL" id="MEH8019311.1"/>
    </source>
</evidence>
<keyword evidence="6 9" id="KW-0489">Methyltransferase</keyword>
<dbReference type="GO" id="GO:0032259">
    <property type="term" value="P:methylation"/>
    <property type="evidence" value="ECO:0007669"/>
    <property type="project" value="UniProtKB-KW"/>
</dbReference>
<organism evidence="10 11">
    <name type="scientific">Rheinheimera muenzenbergensis</name>
    <dbReference type="NCBI Taxonomy" id="1193628"/>
    <lineage>
        <taxon>Bacteria</taxon>
        <taxon>Pseudomonadati</taxon>
        <taxon>Pseudomonadota</taxon>
        <taxon>Gammaproteobacteria</taxon>
        <taxon>Chromatiales</taxon>
        <taxon>Chromatiaceae</taxon>
        <taxon>Rheinheimera</taxon>
    </lineage>
</organism>
<dbReference type="InterPro" id="IPR029063">
    <property type="entry name" value="SAM-dependent_MTases_sf"/>
</dbReference>
<sequence>MVAKVVATTLVALMDAAFWHARWQHNELGFQLEQPHPLLCQCLPPLLQGQQQVLVPLCGKSPDMVYLAQYLTVIGAELSAIACDAFFSEQQLDYQRFQQAGFVHYYSDPIQIWQGDFFQLRPEQLQGCKLVYDRAALIALPIQMRQRYVAKLKALLPAGTQILLLSVEYPLHEKAGPPFSVDYAEVARLFAGDNIELVAELDQTGKGFARRRFATGYLLERAYRITLC</sequence>
<evidence type="ECO:0000256" key="6">
    <source>
        <dbReference type="ARBA" id="ARBA00022603"/>
    </source>
</evidence>
<dbReference type="RefSeq" id="WP_335737708.1">
    <property type="nucleotide sequence ID" value="NZ_JALAAR010000023.1"/>
</dbReference>
<feature type="binding site" evidence="9">
    <location>
        <position position="134"/>
    </location>
    <ligand>
        <name>S-adenosyl-L-methionine</name>
        <dbReference type="ChEBI" id="CHEBI:59789"/>
    </ligand>
</feature>
<dbReference type="Pfam" id="PF05724">
    <property type="entry name" value="TPMT"/>
    <property type="match status" value="1"/>
</dbReference>
<reference evidence="10 11" key="1">
    <citation type="journal article" date="2023" name="Ecotoxicol. Environ. Saf.">
        <title>Mercury remediation potential of mercury-resistant strain Rheinheimera metallidurans sp. nov. isolated from a municipal waste dumping site.</title>
        <authorList>
            <person name="Yadav V."/>
            <person name="Manjhi A."/>
            <person name="Vadakedath N."/>
        </authorList>
    </citation>
    <scope>NUCLEOTIDE SEQUENCE [LARGE SCALE GENOMIC DNA]</scope>
    <source>
        <strain evidence="10 11">E-49</strain>
    </source>
</reference>
<keyword evidence="8 9" id="KW-0949">S-adenosyl-L-methionine</keyword>
<dbReference type="HAMAP" id="MF_00812">
    <property type="entry name" value="Thiopur_methtran"/>
    <property type="match status" value="1"/>
</dbReference>
<dbReference type="InterPro" id="IPR008854">
    <property type="entry name" value="TPMT"/>
</dbReference>
<comment type="similarity">
    <text evidence="3 9">Belongs to the class I-like SAM-binding methyltransferase superfamily. TPMT family.</text>
</comment>
<dbReference type="Gene3D" id="3.40.50.150">
    <property type="entry name" value="Vaccinia Virus protein VP39"/>
    <property type="match status" value="1"/>
</dbReference>
<dbReference type="PROSITE" id="PS51585">
    <property type="entry name" value="SAM_MT_TPMT"/>
    <property type="match status" value="1"/>
</dbReference>
<evidence type="ECO:0000256" key="9">
    <source>
        <dbReference type="HAMAP-Rule" id="MF_00812"/>
    </source>
</evidence>
<evidence type="ECO:0000313" key="11">
    <source>
        <dbReference type="Proteomes" id="UP001375382"/>
    </source>
</evidence>
<dbReference type="EMBL" id="JALAAR010000023">
    <property type="protein sequence ID" value="MEH8019311.1"/>
    <property type="molecule type" value="Genomic_DNA"/>
</dbReference>
<evidence type="ECO:0000256" key="1">
    <source>
        <dbReference type="ARBA" id="ARBA00000903"/>
    </source>
</evidence>
<dbReference type="EC" id="2.1.1.67" evidence="4 9"/>
<dbReference type="PANTHER" id="PTHR10259:SF11">
    <property type="entry name" value="THIOPURINE S-METHYLTRANSFERASE"/>
    <property type="match status" value="1"/>
</dbReference>
<evidence type="ECO:0000256" key="2">
    <source>
        <dbReference type="ARBA" id="ARBA00004496"/>
    </source>
</evidence>
<evidence type="ECO:0000256" key="3">
    <source>
        <dbReference type="ARBA" id="ARBA00008145"/>
    </source>
</evidence>
<evidence type="ECO:0000256" key="7">
    <source>
        <dbReference type="ARBA" id="ARBA00022679"/>
    </source>
</evidence>
<evidence type="ECO:0000256" key="8">
    <source>
        <dbReference type="ARBA" id="ARBA00022691"/>
    </source>
</evidence>
<comment type="caution">
    <text evidence="10">The sequence shown here is derived from an EMBL/GenBank/DDBJ whole genome shotgun (WGS) entry which is preliminary data.</text>
</comment>
<dbReference type="GO" id="GO:0008119">
    <property type="term" value="F:thiopurine S-methyltransferase activity"/>
    <property type="evidence" value="ECO:0007669"/>
    <property type="project" value="UniProtKB-EC"/>
</dbReference>
<protein>
    <recommendedName>
        <fullName evidence="4 9">Thiopurine S-methyltransferase</fullName>
        <ecNumber evidence="4 9">2.1.1.67</ecNumber>
    </recommendedName>
    <alternativeName>
        <fullName evidence="9">Thiopurine methyltransferase</fullName>
    </alternativeName>
</protein>
<feature type="binding site" evidence="9">
    <location>
        <position position="23"/>
    </location>
    <ligand>
        <name>S-adenosyl-L-methionine</name>
        <dbReference type="ChEBI" id="CHEBI:59789"/>
    </ligand>
</feature>
<evidence type="ECO:0000256" key="5">
    <source>
        <dbReference type="ARBA" id="ARBA00022490"/>
    </source>
</evidence>